<feature type="domain" description="HTH myb-type" evidence="4">
    <location>
        <begin position="406"/>
        <end position="453"/>
    </location>
</feature>
<dbReference type="eggNOG" id="KOG0051">
    <property type="taxonomic scope" value="Eukaryota"/>
</dbReference>
<dbReference type="STRING" id="4577.A0A1D6PVQ9"/>
<dbReference type="PANTHER" id="PTHR47430:SF4">
    <property type="entry name" value="GB|AAC33480.1"/>
    <property type="match status" value="1"/>
</dbReference>
<dbReference type="InterPro" id="IPR009057">
    <property type="entry name" value="Homeodomain-like_sf"/>
</dbReference>
<feature type="compositionally biased region" description="Basic and acidic residues" evidence="2">
    <location>
        <begin position="211"/>
        <end position="220"/>
    </location>
</feature>
<evidence type="ECO:0000313" key="5">
    <source>
        <dbReference type="EMBL" id="AQK50662.1"/>
    </source>
</evidence>
<dbReference type="InParanoid" id="A0A1D6PVQ9"/>
<dbReference type="Gene3D" id="1.10.10.60">
    <property type="entry name" value="Homeodomain-like"/>
    <property type="match status" value="2"/>
</dbReference>
<keyword evidence="1 5" id="KW-0238">DNA-binding</keyword>
<dbReference type="SUPFAM" id="SSF46689">
    <property type="entry name" value="Homeodomain-like"/>
    <property type="match status" value="2"/>
</dbReference>
<feature type="compositionally biased region" description="Basic residues" evidence="2">
    <location>
        <begin position="139"/>
        <end position="149"/>
    </location>
</feature>
<accession>A0A1D6PVQ9</accession>
<feature type="domain" description="Myb-like" evidence="3">
    <location>
        <begin position="520"/>
        <end position="573"/>
    </location>
</feature>
<feature type="compositionally biased region" description="Basic and acidic residues" evidence="2">
    <location>
        <begin position="122"/>
        <end position="132"/>
    </location>
</feature>
<dbReference type="InterPro" id="IPR001005">
    <property type="entry name" value="SANT/Myb"/>
</dbReference>
<feature type="compositionally biased region" description="Basic residues" evidence="2">
    <location>
        <begin position="85"/>
        <end position="94"/>
    </location>
</feature>
<dbReference type="PROSITE" id="PS50090">
    <property type="entry name" value="MYB_LIKE"/>
    <property type="match status" value="3"/>
</dbReference>
<dbReference type="OMA" id="PKHFRKD"/>
<dbReference type="EMBL" id="CM000780">
    <property type="protein sequence ID" value="AQK50662.1"/>
    <property type="molecule type" value="Genomic_DNA"/>
</dbReference>
<feature type="domain" description="Myb-like" evidence="3">
    <location>
        <begin position="450"/>
        <end position="518"/>
    </location>
</feature>
<sequence length="621" mass="71492">MSVNFLVFLGSSKEATERVSRTEYTEGKAVMSNKEEKECQMTKEEKRRKKREKHKDMGQSGDYEGKAVMSNKEEKDCQVTEEEKKRKKGKKHKDKGQGSNSDSSCARNHSIEMEQADVSAKMAEDSCLEHAEAVTSKSSAKKHRKKKRKDKEVETIGQKQILDADENVGSEDTKRNSREREHDRKSKKHKRKHQDDETASNGSSGNQIVLGEDKRTEKEYLVTLDLEEDNKSDMSKIGKKTDSKKKRRKERNDGVDLRQNTLVGEGKNGKNNKEKKMCEDENGGGEREKENMGKQKDKCRRVSFTDHVEVFNIGGSDDVEGDGSGETELVHGRRFSPEEDAKLMEAILKYAELKQLGEKGLQMIGESNKHPETRGCWAEIGKALPHRPKKAKYARGKVLLQRSAERKWTAEEYEIIRRFVEKNGRNWKVLAKELGKSEIHVKDTWRRIKFKNLKRGTWSQDEYQNLFDLVNLDMRVKAHQNINTGHRHIRDNISWEAISEKLTTRRAEECCTKWYGQLASPLVKQGIWADTDDYMLVEALQNVDAVCAEDVDWENLLEHRSGELCRHRWNQMIRLMGDHRYRPFIEQVEVLARRYCPEMLAYRKPVAGGSSADEPAGASDL</sequence>
<name>A0A1D6PVQ9_MAIZE</name>
<dbReference type="AlphaFoldDB" id="A0A1D6PVQ9"/>
<feature type="compositionally biased region" description="Basic and acidic residues" evidence="2">
    <location>
        <begin position="14"/>
        <end position="26"/>
    </location>
</feature>
<dbReference type="SMART" id="SM00717">
    <property type="entry name" value="SANT"/>
    <property type="match status" value="4"/>
</dbReference>
<feature type="compositionally biased region" description="Basic and acidic residues" evidence="2">
    <location>
        <begin position="267"/>
        <end position="296"/>
    </location>
</feature>
<dbReference type="ExpressionAtlas" id="A0A1D6PVQ9">
    <property type="expression patterns" value="baseline and differential"/>
</dbReference>
<feature type="compositionally biased region" description="Basic and acidic residues" evidence="2">
    <location>
        <begin position="71"/>
        <end position="84"/>
    </location>
</feature>
<feature type="compositionally biased region" description="Basic and acidic residues" evidence="2">
    <location>
        <begin position="229"/>
        <end position="241"/>
    </location>
</feature>
<dbReference type="SMR" id="A0A1D6PVQ9"/>
<evidence type="ECO:0000259" key="3">
    <source>
        <dbReference type="PROSITE" id="PS50090"/>
    </source>
</evidence>
<dbReference type="PaxDb" id="4577-GRMZM2G098884_P01"/>
<feature type="region of interest" description="Disordered" evidence="2">
    <location>
        <begin position="9"/>
        <end position="297"/>
    </location>
</feature>
<dbReference type="GO" id="GO:0003677">
    <property type="term" value="F:DNA binding"/>
    <property type="evidence" value="ECO:0007669"/>
    <property type="project" value="UniProtKB-KW"/>
</dbReference>
<dbReference type="Pfam" id="PF13921">
    <property type="entry name" value="Myb_DNA-bind_6"/>
    <property type="match status" value="1"/>
</dbReference>
<evidence type="ECO:0000256" key="2">
    <source>
        <dbReference type="SAM" id="MobiDB-lite"/>
    </source>
</evidence>
<reference evidence="5" key="1">
    <citation type="submission" date="2015-12" db="EMBL/GenBank/DDBJ databases">
        <title>Update maize B73 reference genome by single molecule sequencing technologies.</title>
        <authorList>
            <consortium name="Maize Genome Sequencing Project"/>
            <person name="Ware D."/>
        </authorList>
    </citation>
    <scope>NUCLEOTIDE SEQUENCE</scope>
    <source>
        <tissue evidence="5">Seedling</tissue>
    </source>
</reference>
<evidence type="ECO:0000256" key="1">
    <source>
        <dbReference type="ARBA" id="ARBA00023125"/>
    </source>
</evidence>
<organism evidence="5">
    <name type="scientific">Zea mays</name>
    <name type="common">Maize</name>
    <dbReference type="NCBI Taxonomy" id="4577"/>
    <lineage>
        <taxon>Eukaryota</taxon>
        <taxon>Viridiplantae</taxon>
        <taxon>Streptophyta</taxon>
        <taxon>Embryophyta</taxon>
        <taxon>Tracheophyta</taxon>
        <taxon>Spermatophyta</taxon>
        <taxon>Magnoliopsida</taxon>
        <taxon>Liliopsida</taxon>
        <taxon>Poales</taxon>
        <taxon>Poaceae</taxon>
        <taxon>PACMAD clade</taxon>
        <taxon>Panicoideae</taxon>
        <taxon>Andropogonodae</taxon>
        <taxon>Andropogoneae</taxon>
        <taxon>Tripsacinae</taxon>
        <taxon>Zea</taxon>
    </lineage>
</organism>
<dbReference type="PANTHER" id="PTHR47430">
    <property type="entry name" value="GB|AAC33480.1"/>
    <property type="match status" value="1"/>
</dbReference>
<dbReference type="PROSITE" id="PS51294">
    <property type="entry name" value="HTH_MYB"/>
    <property type="match status" value="1"/>
</dbReference>
<dbReference type="IntAct" id="A0A1D6PVQ9">
    <property type="interactions" value="4"/>
</dbReference>
<gene>
    <name evidence="5" type="ORF">ZEAMMB73_Zm00001d049495</name>
</gene>
<feature type="compositionally biased region" description="Basic and acidic residues" evidence="2">
    <location>
        <begin position="171"/>
        <end position="184"/>
    </location>
</feature>
<feature type="domain" description="Myb-like" evidence="3">
    <location>
        <begin position="400"/>
        <end position="449"/>
    </location>
</feature>
<dbReference type="CDD" id="cd00167">
    <property type="entry name" value="SANT"/>
    <property type="match status" value="1"/>
</dbReference>
<proteinExistence type="predicted"/>
<dbReference type="InterPro" id="IPR017930">
    <property type="entry name" value="Myb_dom"/>
</dbReference>
<protein>
    <submittedName>
        <fullName evidence="5">Putative MYB DNA-binding domain superfamily protein</fullName>
    </submittedName>
</protein>
<evidence type="ECO:0000259" key="4">
    <source>
        <dbReference type="PROSITE" id="PS51294"/>
    </source>
</evidence>
<feature type="compositionally biased region" description="Basic and acidic residues" evidence="2">
    <location>
        <begin position="33"/>
        <end position="45"/>
    </location>
</feature>